<dbReference type="SUPFAM" id="SSF51445">
    <property type="entry name" value="(Trans)glycosidases"/>
    <property type="match status" value="1"/>
</dbReference>
<evidence type="ECO:0000256" key="3">
    <source>
        <dbReference type="ARBA" id="ARBA00011165"/>
    </source>
</evidence>
<dbReference type="PANTHER" id="PTHR43576">
    <property type="entry name" value="ALPHA-L-ARABINOFURANOSIDASE C-RELATED"/>
    <property type="match status" value="1"/>
</dbReference>
<dbReference type="Pfam" id="PF06964">
    <property type="entry name" value="Alpha-L-AF_C"/>
    <property type="match status" value="1"/>
</dbReference>
<dbReference type="Pfam" id="PF22848">
    <property type="entry name" value="ASD1_dom"/>
    <property type="match status" value="1"/>
</dbReference>
<comment type="subunit">
    <text evidence="3">Homohexamer; trimer of dimers.</text>
</comment>
<feature type="chain" id="PRO_5031296495" description="non-reducing end alpha-L-arabinofuranosidase" evidence="8">
    <location>
        <begin position="21"/>
        <end position="508"/>
    </location>
</feature>
<comment type="catalytic activity">
    <reaction evidence="1">
        <text>Hydrolysis of terminal non-reducing alpha-L-arabinofuranoside residues in alpha-L-arabinosides.</text>
        <dbReference type="EC" id="3.2.1.55"/>
    </reaction>
</comment>
<dbReference type="InterPro" id="IPR010720">
    <property type="entry name" value="Alpha-L-AF_C"/>
</dbReference>
<dbReference type="GO" id="GO:0000272">
    <property type="term" value="P:polysaccharide catabolic process"/>
    <property type="evidence" value="ECO:0007669"/>
    <property type="project" value="TreeGrafter"/>
</dbReference>
<dbReference type="Gene3D" id="3.20.20.80">
    <property type="entry name" value="Glycosidases"/>
    <property type="match status" value="1"/>
</dbReference>
<evidence type="ECO:0000256" key="4">
    <source>
        <dbReference type="ARBA" id="ARBA00012670"/>
    </source>
</evidence>
<evidence type="ECO:0000256" key="1">
    <source>
        <dbReference type="ARBA" id="ARBA00001462"/>
    </source>
</evidence>
<dbReference type="SMART" id="SM00813">
    <property type="entry name" value="Alpha-L-AF_C"/>
    <property type="match status" value="1"/>
</dbReference>
<evidence type="ECO:0000259" key="9">
    <source>
        <dbReference type="SMART" id="SM00813"/>
    </source>
</evidence>
<dbReference type="AlphaFoldDB" id="A0A7W5DS69"/>
<dbReference type="EMBL" id="JACHYB010000002">
    <property type="protein sequence ID" value="MBB3188095.1"/>
    <property type="molecule type" value="Genomic_DNA"/>
</dbReference>
<feature type="signal peptide" evidence="8">
    <location>
        <begin position="1"/>
        <end position="20"/>
    </location>
</feature>
<dbReference type="InterPro" id="IPR055235">
    <property type="entry name" value="ASD1_cat"/>
</dbReference>
<dbReference type="Gene3D" id="2.60.40.1180">
    <property type="entry name" value="Golgi alpha-mannosidase II"/>
    <property type="match status" value="1"/>
</dbReference>
<feature type="domain" description="Alpha-L-arabinofuranosidase C-terminal" evidence="9">
    <location>
        <begin position="323"/>
        <end position="499"/>
    </location>
</feature>
<evidence type="ECO:0000256" key="7">
    <source>
        <dbReference type="ARBA" id="ARBA00023295"/>
    </source>
</evidence>
<comment type="similarity">
    <text evidence="2">Belongs to the glycosyl hydrolase 51 family.</text>
</comment>
<dbReference type="RefSeq" id="WP_183413883.1">
    <property type="nucleotide sequence ID" value="NZ_JACHYB010000002.1"/>
</dbReference>
<dbReference type="GO" id="GO:0046373">
    <property type="term" value="P:L-arabinose metabolic process"/>
    <property type="evidence" value="ECO:0007669"/>
    <property type="project" value="InterPro"/>
</dbReference>
<keyword evidence="11" id="KW-1185">Reference proteome</keyword>
<name>A0A7W5DS69_9PORP</name>
<comment type="caution">
    <text evidence="10">The sequence shown here is derived from an EMBL/GenBank/DDBJ whole genome shotgun (WGS) entry which is preliminary data.</text>
</comment>
<dbReference type="SUPFAM" id="SSF51011">
    <property type="entry name" value="Glycosyl hydrolase domain"/>
    <property type="match status" value="1"/>
</dbReference>
<evidence type="ECO:0000256" key="8">
    <source>
        <dbReference type="SAM" id="SignalP"/>
    </source>
</evidence>
<protein>
    <recommendedName>
        <fullName evidence="4">non-reducing end alpha-L-arabinofuranosidase</fullName>
        <ecNumber evidence="4">3.2.1.55</ecNumber>
    </recommendedName>
</protein>
<keyword evidence="7 10" id="KW-0326">Glycosidase</keyword>
<evidence type="ECO:0000256" key="2">
    <source>
        <dbReference type="ARBA" id="ARBA00007186"/>
    </source>
</evidence>
<keyword evidence="8" id="KW-0732">Signal</keyword>
<dbReference type="EC" id="3.2.1.55" evidence="4"/>
<evidence type="ECO:0000313" key="11">
    <source>
        <dbReference type="Proteomes" id="UP000544222"/>
    </source>
</evidence>
<dbReference type="InterPro" id="IPR013780">
    <property type="entry name" value="Glyco_hydro_b"/>
</dbReference>
<gene>
    <name evidence="10" type="ORF">FHX64_002293</name>
</gene>
<keyword evidence="6" id="KW-0119">Carbohydrate metabolism</keyword>
<accession>A0A7W5DS69</accession>
<reference evidence="10 11" key="1">
    <citation type="submission" date="2020-08" db="EMBL/GenBank/DDBJ databases">
        <title>Genomic Encyclopedia of Type Strains, Phase IV (KMG-IV): sequencing the most valuable type-strain genomes for metagenomic binning, comparative biology and taxonomic classification.</title>
        <authorList>
            <person name="Goeker M."/>
        </authorList>
    </citation>
    <scope>NUCLEOTIDE SEQUENCE [LARGE SCALE GENOMIC DNA]</scope>
    <source>
        <strain evidence="10 11">DSM 27471</strain>
    </source>
</reference>
<evidence type="ECO:0000313" key="10">
    <source>
        <dbReference type="EMBL" id="MBB3188095.1"/>
    </source>
</evidence>
<dbReference type="GO" id="GO:0046556">
    <property type="term" value="F:alpha-L-arabinofuranosidase activity"/>
    <property type="evidence" value="ECO:0007669"/>
    <property type="project" value="UniProtKB-EC"/>
</dbReference>
<sequence length="508" mass="57202">MKTKLLLLAFALPLAMSAQMARITVDTARVIGPIDPNIYGVFMEPIGFSGHGANANQRPVNTMYGTLYDPGSSFANKDGFDTRYIDAAKELQITNMRWPGGNYTADYHWKDGIGPKDKRPVLKELAWGFNDNNQVGTDEWIELNKAIGTENIMCINAGTGTLDEAAHWVEYCNLEPGSYYPDLRAKYGHPKPYGVKYWDLGNEVDGEPWIIGHKDAEDYIKFATEAAKIMKDVDDSLSFIISGSAYYAPDGKWVDWNRKVITGLRNIASYVSIHGYWDNSPNYYTYMGQGAMDIERKITTTADIISVIRSKYMMTKPIYIAFDEWAPFGKGLLPTLAMAQYFNSFIRHADVVKMSNYTMLTSILARSENGQLFKTPSFYTFKLFSNNCRGTSLNALVKCDTFSTGGYYKDIPYLDVTCVYNKNSGSLIFNVVNRHKEKPVSTELVSHSGNFAGEASVTEIDSHDLEAPYTFDKRDQYIPVTKKLKTKGNEFSYTFPAHSFTQIIVKLD</sequence>
<evidence type="ECO:0000256" key="6">
    <source>
        <dbReference type="ARBA" id="ARBA00023277"/>
    </source>
</evidence>
<proteinExistence type="inferred from homology"/>
<dbReference type="Proteomes" id="UP000544222">
    <property type="component" value="Unassembled WGS sequence"/>
</dbReference>
<evidence type="ECO:0000256" key="5">
    <source>
        <dbReference type="ARBA" id="ARBA00022801"/>
    </source>
</evidence>
<organism evidence="10 11">
    <name type="scientific">Microbacter margulisiae</name>
    <dbReference type="NCBI Taxonomy" id="1350067"/>
    <lineage>
        <taxon>Bacteria</taxon>
        <taxon>Pseudomonadati</taxon>
        <taxon>Bacteroidota</taxon>
        <taxon>Bacteroidia</taxon>
        <taxon>Bacteroidales</taxon>
        <taxon>Porphyromonadaceae</taxon>
        <taxon>Microbacter</taxon>
    </lineage>
</organism>
<keyword evidence="5 10" id="KW-0378">Hydrolase</keyword>
<dbReference type="InterPro" id="IPR017853">
    <property type="entry name" value="GH"/>
</dbReference>
<dbReference type="PANTHER" id="PTHR43576:SF3">
    <property type="entry name" value="ALPHA-L-ARABINOFURANOSIDASE C"/>
    <property type="match status" value="1"/>
</dbReference>